<comment type="caution">
    <text evidence="2">The sequence shown here is derived from an EMBL/GenBank/DDBJ whole genome shotgun (WGS) entry which is preliminary data.</text>
</comment>
<evidence type="ECO:0000313" key="3">
    <source>
        <dbReference type="Proteomes" id="UP000218807"/>
    </source>
</evidence>
<keyword evidence="1" id="KW-0812">Transmembrane</keyword>
<evidence type="ECO:0000313" key="2">
    <source>
        <dbReference type="EMBL" id="PCK77529.1"/>
    </source>
</evidence>
<keyword evidence="3" id="KW-1185">Reference proteome</keyword>
<evidence type="ECO:0000256" key="1">
    <source>
        <dbReference type="SAM" id="Phobius"/>
    </source>
</evidence>
<name>A0A2A5KKE3_9HYPH</name>
<feature type="transmembrane region" description="Helical" evidence="1">
    <location>
        <begin position="78"/>
        <end position="98"/>
    </location>
</feature>
<gene>
    <name evidence="2" type="ORF">CPT34_29485</name>
</gene>
<accession>A0A2A5KKE3</accession>
<sequence>MLKVVSVSFVFGTAAFLIVETMRWHWGDDSMVTDPYIDVWFFLGQLIGGILVQTIFGLVVGMAFFAMSRTPEKVRRGIITSTITTTIVTSLMVITVHGHRAERTVAESVAFRGAL</sequence>
<dbReference type="RefSeq" id="WP_143540018.1">
    <property type="nucleotide sequence ID" value="NZ_NXDM01000041.1"/>
</dbReference>
<organism evidence="2 3">
    <name type="scientific">Rhizobium sophoriradicis</name>
    <dbReference type="NCBI Taxonomy" id="1535245"/>
    <lineage>
        <taxon>Bacteria</taxon>
        <taxon>Pseudomonadati</taxon>
        <taxon>Pseudomonadota</taxon>
        <taxon>Alphaproteobacteria</taxon>
        <taxon>Hyphomicrobiales</taxon>
        <taxon>Rhizobiaceae</taxon>
        <taxon>Rhizobium/Agrobacterium group</taxon>
        <taxon>Rhizobium</taxon>
    </lineage>
</organism>
<dbReference type="Proteomes" id="UP000218807">
    <property type="component" value="Unassembled WGS sequence"/>
</dbReference>
<proteinExistence type="predicted"/>
<reference evidence="2 3" key="1">
    <citation type="submission" date="2017-09" db="EMBL/GenBank/DDBJ databases">
        <title>Comparative genomics of rhizobia isolated from Phaseolus vulgaris in China.</title>
        <authorList>
            <person name="Tong W."/>
        </authorList>
    </citation>
    <scope>NUCLEOTIDE SEQUENCE [LARGE SCALE GENOMIC DNA]</scope>
    <source>
        <strain evidence="2 3">L101</strain>
    </source>
</reference>
<keyword evidence="1" id="KW-1133">Transmembrane helix</keyword>
<feature type="transmembrane region" description="Helical" evidence="1">
    <location>
        <begin position="39"/>
        <end position="66"/>
    </location>
</feature>
<dbReference type="AlphaFoldDB" id="A0A2A5KKE3"/>
<dbReference type="EMBL" id="NXDM01000041">
    <property type="protein sequence ID" value="PCK77529.1"/>
    <property type="molecule type" value="Genomic_DNA"/>
</dbReference>
<protein>
    <submittedName>
        <fullName evidence="2">Uncharacterized protein</fullName>
    </submittedName>
</protein>
<keyword evidence="1" id="KW-0472">Membrane</keyword>